<evidence type="ECO:0000256" key="4">
    <source>
        <dbReference type="ARBA" id="ARBA00022777"/>
    </source>
</evidence>
<dbReference type="PANTHER" id="PTHR23359">
    <property type="entry name" value="NUCLEOTIDE KINASE"/>
    <property type="match status" value="1"/>
</dbReference>
<sequence length="43" mass="4640">MEKYGIPQISTGDMLRAAVKSGSELGKQAKDIMDAGKLVTTNW</sequence>
<dbReference type="Pfam" id="PF00406">
    <property type="entry name" value="ADK"/>
    <property type="match status" value="1"/>
</dbReference>
<dbReference type="Proteomes" id="UP000255460">
    <property type="component" value="Unassembled WGS sequence"/>
</dbReference>
<keyword evidence="1 5" id="KW-0808">Transferase</keyword>
<dbReference type="InterPro" id="IPR027417">
    <property type="entry name" value="P-loop_NTPase"/>
</dbReference>
<name>A0A376L2A7_ECOLX</name>
<evidence type="ECO:0000256" key="3">
    <source>
        <dbReference type="ARBA" id="ARBA00022741"/>
    </source>
</evidence>
<dbReference type="EC" id="2.7.4.3" evidence="5"/>
<dbReference type="EMBL" id="UFZQ01000001">
    <property type="protein sequence ID" value="STE87861.1"/>
    <property type="molecule type" value="Genomic_DNA"/>
</dbReference>
<evidence type="ECO:0000256" key="2">
    <source>
        <dbReference type="ARBA" id="ARBA00022727"/>
    </source>
</evidence>
<organism evidence="5 6">
    <name type="scientific">Escherichia coli</name>
    <dbReference type="NCBI Taxonomy" id="562"/>
    <lineage>
        <taxon>Bacteria</taxon>
        <taxon>Pseudomonadati</taxon>
        <taxon>Pseudomonadota</taxon>
        <taxon>Gammaproteobacteria</taxon>
        <taxon>Enterobacterales</taxon>
        <taxon>Enterobacteriaceae</taxon>
        <taxon>Escherichia</taxon>
    </lineage>
</organism>
<gene>
    <name evidence="5" type="primary">adk_3</name>
    <name evidence="5" type="ORF">NCTC10418_05549</name>
</gene>
<dbReference type="SUPFAM" id="SSF52540">
    <property type="entry name" value="P-loop containing nucleoside triphosphate hydrolases"/>
    <property type="match status" value="1"/>
</dbReference>
<keyword evidence="4 5" id="KW-0418">Kinase</keyword>
<dbReference type="Gene3D" id="3.40.50.300">
    <property type="entry name" value="P-loop containing nucleotide triphosphate hydrolases"/>
    <property type="match status" value="1"/>
</dbReference>
<reference evidence="5 6" key="1">
    <citation type="submission" date="2018-06" db="EMBL/GenBank/DDBJ databases">
        <authorList>
            <consortium name="Pathogen Informatics"/>
            <person name="Doyle S."/>
        </authorList>
    </citation>
    <scope>NUCLEOTIDE SEQUENCE [LARGE SCALE GENOMIC DNA]</scope>
    <source>
        <strain evidence="5 6">NCTC10418</strain>
    </source>
</reference>
<evidence type="ECO:0000313" key="5">
    <source>
        <dbReference type="EMBL" id="STE87861.1"/>
    </source>
</evidence>
<accession>A0A376L2A7</accession>
<keyword evidence="2" id="KW-0545">Nucleotide biosynthesis</keyword>
<dbReference type="GO" id="GO:0005524">
    <property type="term" value="F:ATP binding"/>
    <property type="evidence" value="ECO:0007669"/>
    <property type="project" value="InterPro"/>
</dbReference>
<proteinExistence type="predicted"/>
<keyword evidence="3" id="KW-0547">Nucleotide-binding</keyword>
<dbReference type="AlphaFoldDB" id="A0A376L2A7"/>
<dbReference type="GO" id="GO:0004017">
    <property type="term" value="F:AMP kinase activity"/>
    <property type="evidence" value="ECO:0007669"/>
    <property type="project" value="UniProtKB-EC"/>
</dbReference>
<protein>
    <submittedName>
        <fullName evidence="5">Adenylate kinase</fullName>
        <ecNumber evidence="5">2.7.4.3</ecNumber>
    </submittedName>
</protein>
<dbReference type="InterPro" id="IPR000850">
    <property type="entry name" value="Adenylat/UMP-CMP_kin"/>
</dbReference>
<evidence type="ECO:0000313" key="6">
    <source>
        <dbReference type="Proteomes" id="UP000255460"/>
    </source>
</evidence>
<evidence type="ECO:0000256" key="1">
    <source>
        <dbReference type="ARBA" id="ARBA00022679"/>
    </source>
</evidence>